<name>A0A2N1PSM5_9BACT</name>
<evidence type="ECO:0000259" key="7">
    <source>
        <dbReference type="Pfam" id="PF02743"/>
    </source>
</evidence>
<feature type="transmembrane region" description="Helical" evidence="6">
    <location>
        <begin position="316"/>
        <end position="333"/>
    </location>
</feature>
<evidence type="ECO:0000256" key="3">
    <source>
        <dbReference type="ARBA" id="ARBA00022692"/>
    </source>
</evidence>
<evidence type="ECO:0000313" key="9">
    <source>
        <dbReference type="Proteomes" id="UP000233256"/>
    </source>
</evidence>
<dbReference type="AlphaFoldDB" id="A0A2N1PSM5"/>
<dbReference type="Gene3D" id="3.30.450.20">
    <property type="entry name" value="PAS domain"/>
    <property type="match status" value="1"/>
</dbReference>
<dbReference type="EMBL" id="PGXC01000003">
    <property type="protein sequence ID" value="PKK91326.1"/>
    <property type="molecule type" value="Genomic_DNA"/>
</dbReference>
<evidence type="ECO:0000256" key="2">
    <source>
        <dbReference type="ARBA" id="ARBA00022475"/>
    </source>
</evidence>
<keyword evidence="5 6" id="KW-0472">Membrane</keyword>
<dbReference type="CDD" id="cd18773">
    <property type="entry name" value="PDC1_HK_sensor"/>
    <property type="match status" value="1"/>
</dbReference>
<protein>
    <recommendedName>
        <fullName evidence="7">Cache domain-containing protein</fullName>
    </recommendedName>
</protein>
<dbReference type="Proteomes" id="UP000233256">
    <property type="component" value="Unassembled WGS sequence"/>
</dbReference>
<proteinExistence type="predicted"/>
<dbReference type="Pfam" id="PF02743">
    <property type="entry name" value="dCache_1"/>
    <property type="match status" value="1"/>
</dbReference>
<reference evidence="8 9" key="1">
    <citation type="journal article" date="2017" name="ISME J.">
        <title>Potential for microbial H2 and metal transformations associated with novel bacteria and archaea in deep terrestrial subsurface sediments.</title>
        <authorList>
            <person name="Hernsdorf A.W."/>
            <person name="Amano Y."/>
            <person name="Miyakawa K."/>
            <person name="Ise K."/>
            <person name="Suzuki Y."/>
            <person name="Anantharaman K."/>
            <person name="Probst A."/>
            <person name="Burstein D."/>
            <person name="Thomas B.C."/>
            <person name="Banfield J.F."/>
        </authorList>
    </citation>
    <scope>NUCLEOTIDE SEQUENCE [LARGE SCALE GENOMIC DNA]</scope>
    <source>
        <strain evidence="8">HGW-Wallbacteria-1</strain>
    </source>
</reference>
<dbReference type="GO" id="GO:0005886">
    <property type="term" value="C:plasma membrane"/>
    <property type="evidence" value="ECO:0007669"/>
    <property type="project" value="UniProtKB-SubCell"/>
</dbReference>
<keyword evidence="2" id="KW-1003">Cell membrane</keyword>
<evidence type="ECO:0000256" key="1">
    <source>
        <dbReference type="ARBA" id="ARBA00004651"/>
    </source>
</evidence>
<dbReference type="InterPro" id="IPR033479">
    <property type="entry name" value="dCache_1"/>
</dbReference>
<accession>A0A2N1PSM5</accession>
<feature type="transmembrane region" description="Helical" evidence="6">
    <location>
        <begin position="17"/>
        <end position="37"/>
    </location>
</feature>
<keyword evidence="3 6" id="KW-0812">Transmembrane</keyword>
<comment type="caution">
    <text evidence="8">The sequence shown here is derived from an EMBL/GenBank/DDBJ whole genome shotgun (WGS) entry which is preliminary data.</text>
</comment>
<gene>
    <name evidence="8" type="ORF">CVV64_06035</name>
</gene>
<evidence type="ECO:0000256" key="4">
    <source>
        <dbReference type="ARBA" id="ARBA00022989"/>
    </source>
</evidence>
<evidence type="ECO:0000313" key="8">
    <source>
        <dbReference type="EMBL" id="PKK91326.1"/>
    </source>
</evidence>
<comment type="subcellular location">
    <subcellularLocation>
        <location evidence="1">Cell membrane</location>
        <topology evidence="1">Multi-pass membrane protein</topology>
    </subcellularLocation>
</comment>
<organism evidence="8 9">
    <name type="scientific">Candidatus Wallbacteria bacterium HGW-Wallbacteria-1</name>
    <dbReference type="NCBI Taxonomy" id="2013854"/>
    <lineage>
        <taxon>Bacteria</taxon>
        <taxon>Candidatus Walliibacteriota</taxon>
    </lineage>
</organism>
<evidence type="ECO:0000256" key="5">
    <source>
        <dbReference type="ARBA" id="ARBA00023136"/>
    </source>
</evidence>
<sequence>MSTNQSADASVKSSSGMIWHMAAVALAIALPVWFCLYRTYVSDIRVLSFELLQKNRQIANIVANQINETVQNTFRVLEATARYPRVSSGDLSGMEPLLKTLIQKYKIFNALYLISERGELLLNVTQVPDVFSSKPSADFFANIIRGKVANYLSRDVYISRASMRPAVTMGVVIRGELYSLEAVLAAEMDMGVLLSTVRGYDVGSRGEVFVADENGRIVTHPKYDNSAGTGVFDFLPQEITERIGNPAETGRTGQNLEGGFLYTDRDTGGRYFAAFVKMRKYNEFMEQMPEWTVVVRQPADEFLAATGWLWNKRLELMLICLLFGSGAGYLLWLRRGARLT</sequence>
<keyword evidence="4 6" id="KW-1133">Transmembrane helix</keyword>
<evidence type="ECO:0000256" key="6">
    <source>
        <dbReference type="SAM" id="Phobius"/>
    </source>
</evidence>
<feature type="domain" description="Cache" evidence="7">
    <location>
        <begin position="52"/>
        <end position="295"/>
    </location>
</feature>